<organism evidence="2 3">
    <name type="scientific">Vitis vinifera</name>
    <name type="common">Grape</name>
    <dbReference type="NCBI Taxonomy" id="29760"/>
    <lineage>
        <taxon>Eukaryota</taxon>
        <taxon>Viridiplantae</taxon>
        <taxon>Streptophyta</taxon>
        <taxon>Embryophyta</taxon>
        <taxon>Tracheophyta</taxon>
        <taxon>Spermatophyta</taxon>
        <taxon>Magnoliopsida</taxon>
        <taxon>eudicotyledons</taxon>
        <taxon>Gunneridae</taxon>
        <taxon>Pentapetalae</taxon>
        <taxon>rosids</taxon>
        <taxon>Vitales</taxon>
        <taxon>Vitaceae</taxon>
        <taxon>Viteae</taxon>
        <taxon>Vitis</taxon>
    </lineage>
</organism>
<protein>
    <submittedName>
        <fullName evidence="2">Uncharacterized protein</fullName>
    </submittedName>
</protein>
<comment type="caution">
    <text evidence="2">The sequence shown here is derived from an EMBL/GenBank/DDBJ whole genome shotgun (WGS) entry which is preliminary data.</text>
</comment>
<evidence type="ECO:0000256" key="1">
    <source>
        <dbReference type="SAM" id="MobiDB-lite"/>
    </source>
</evidence>
<dbReference type="EMBL" id="QGNW01001408">
    <property type="protein sequence ID" value="RVW42226.1"/>
    <property type="molecule type" value="Genomic_DNA"/>
</dbReference>
<dbReference type="Proteomes" id="UP000288805">
    <property type="component" value="Unassembled WGS sequence"/>
</dbReference>
<sequence length="103" mass="11406">MHRDQYELEYGSDLRSQSGYAFLGQSRGEISLVFIEIEYGSAVQNETLHDSLPPPPPPPVPIVPHASPYVLHGHSEVGPPTVVPTTVSDDAHARMDRIEQCMR</sequence>
<gene>
    <name evidence="2" type="ORF">CK203_096537</name>
</gene>
<feature type="compositionally biased region" description="Pro residues" evidence="1">
    <location>
        <begin position="52"/>
        <end position="62"/>
    </location>
</feature>
<evidence type="ECO:0000313" key="2">
    <source>
        <dbReference type="EMBL" id="RVW42226.1"/>
    </source>
</evidence>
<name>A0A438E3E5_VITVI</name>
<reference evidence="2 3" key="1">
    <citation type="journal article" date="2018" name="PLoS Genet.">
        <title>Population sequencing reveals clonal diversity and ancestral inbreeding in the grapevine cultivar Chardonnay.</title>
        <authorList>
            <person name="Roach M.J."/>
            <person name="Johnson D.L."/>
            <person name="Bohlmann J."/>
            <person name="van Vuuren H.J."/>
            <person name="Jones S.J."/>
            <person name="Pretorius I.S."/>
            <person name="Schmidt S.A."/>
            <person name="Borneman A.R."/>
        </authorList>
    </citation>
    <scope>NUCLEOTIDE SEQUENCE [LARGE SCALE GENOMIC DNA]</scope>
    <source>
        <strain evidence="3">cv. Chardonnay</strain>
        <tissue evidence="2">Leaf</tissue>
    </source>
</reference>
<proteinExistence type="predicted"/>
<dbReference type="AlphaFoldDB" id="A0A438E3E5"/>
<feature type="region of interest" description="Disordered" evidence="1">
    <location>
        <begin position="46"/>
        <end position="84"/>
    </location>
</feature>
<accession>A0A438E3E5</accession>
<evidence type="ECO:0000313" key="3">
    <source>
        <dbReference type="Proteomes" id="UP000288805"/>
    </source>
</evidence>